<dbReference type="GO" id="GO:0051011">
    <property type="term" value="F:microtubule minus-end binding"/>
    <property type="evidence" value="ECO:0007669"/>
    <property type="project" value="TreeGrafter"/>
</dbReference>
<comment type="caution">
    <text evidence="9">The sequence shown here is derived from an EMBL/GenBank/DDBJ whole genome shotgun (WGS) entry which is preliminary data.</text>
</comment>
<dbReference type="InterPro" id="IPR041470">
    <property type="entry name" value="GCP_N"/>
</dbReference>
<feature type="non-terminal residue" evidence="9">
    <location>
        <position position="1"/>
    </location>
</feature>
<evidence type="ECO:0000256" key="6">
    <source>
        <dbReference type="SAM" id="MobiDB-lite"/>
    </source>
</evidence>
<dbReference type="GO" id="GO:0000930">
    <property type="term" value="C:gamma-tubulin complex"/>
    <property type="evidence" value="ECO:0007669"/>
    <property type="project" value="TreeGrafter"/>
</dbReference>
<feature type="domain" description="Gamma tubulin complex component protein N-terminal" evidence="8">
    <location>
        <begin position="31"/>
        <end position="319"/>
    </location>
</feature>
<keyword evidence="4 5" id="KW-0206">Cytoskeleton</keyword>
<keyword evidence="10" id="KW-1185">Reference proteome</keyword>
<evidence type="ECO:0000259" key="8">
    <source>
        <dbReference type="Pfam" id="PF17681"/>
    </source>
</evidence>
<evidence type="ECO:0000256" key="5">
    <source>
        <dbReference type="RuleBase" id="RU363050"/>
    </source>
</evidence>
<organism evidence="9 10">
    <name type="scientific">Genlisea aurea</name>
    <dbReference type="NCBI Taxonomy" id="192259"/>
    <lineage>
        <taxon>Eukaryota</taxon>
        <taxon>Viridiplantae</taxon>
        <taxon>Streptophyta</taxon>
        <taxon>Embryophyta</taxon>
        <taxon>Tracheophyta</taxon>
        <taxon>Spermatophyta</taxon>
        <taxon>Magnoliopsida</taxon>
        <taxon>eudicotyledons</taxon>
        <taxon>Gunneridae</taxon>
        <taxon>Pentapetalae</taxon>
        <taxon>asterids</taxon>
        <taxon>lamiids</taxon>
        <taxon>Lamiales</taxon>
        <taxon>Lentibulariaceae</taxon>
        <taxon>Genlisea</taxon>
    </lineage>
</organism>
<dbReference type="PANTHER" id="PTHR19302:SF33">
    <property type="entry name" value="GAMMA-TUBULIN COMPLEX COMPONENT 5"/>
    <property type="match status" value="1"/>
</dbReference>
<dbReference type="GO" id="GO:0007020">
    <property type="term" value="P:microtubule nucleation"/>
    <property type="evidence" value="ECO:0007669"/>
    <property type="project" value="InterPro"/>
</dbReference>
<feature type="region of interest" description="Disordered" evidence="6">
    <location>
        <begin position="655"/>
        <end position="684"/>
    </location>
</feature>
<dbReference type="OrthoDB" id="66546at2759"/>
<dbReference type="InterPro" id="IPR040457">
    <property type="entry name" value="GCP_C"/>
</dbReference>
<dbReference type="AlphaFoldDB" id="S8CQ35"/>
<reference evidence="9 10" key="1">
    <citation type="journal article" date="2013" name="BMC Genomics">
        <title>The miniature genome of a carnivorous plant Genlisea aurea contains a low number of genes and short non-coding sequences.</title>
        <authorList>
            <person name="Leushkin E.V."/>
            <person name="Sutormin R.A."/>
            <person name="Nabieva E.R."/>
            <person name="Penin A.A."/>
            <person name="Kondrashov A.S."/>
            <person name="Logacheva M.D."/>
        </authorList>
    </citation>
    <scope>NUCLEOTIDE SEQUENCE [LARGE SCALE GENOMIC DNA]</scope>
</reference>
<evidence type="ECO:0000256" key="4">
    <source>
        <dbReference type="ARBA" id="ARBA00023212"/>
    </source>
</evidence>
<dbReference type="GO" id="GO:0051225">
    <property type="term" value="P:spindle assembly"/>
    <property type="evidence" value="ECO:0007669"/>
    <property type="project" value="TreeGrafter"/>
</dbReference>
<name>S8CQ35_9LAMI</name>
<feature type="domain" description="Gamma tubulin complex component C-terminal" evidence="7">
    <location>
        <begin position="584"/>
        <end position="899"/>
    </location>
</feature>
<dbReference type="Gene3D" id="1.20.120.1900">
    <property type="entry name" value="Gamma-tubulin complex, C-terminal domain"/>
    <property type="match status" value="1"/>
</dbReference>
<keyword evidence="2 5" id="KW-0963">Cytoplasm</keyword>
<evidence type="ECO:0000256" key="3">
    <source>
        <dbReference type="ARBA" id="ARBA00022701"/>
    </source>
</evidence>
<dbReference type="Pfam" id="PF17681">
    <property type="entry name" value="GCP_N_terminal"/>
    <property type="match status" value="1"/>
</dbReference>
<evidence type="ECO:0000259" key="7">
    <source>
        <dbReference type="Pfam" id="PF04130"/>
    </source>
</evidence>
<sequence length="907" mass="102002">IHALHRHFTGGGIHFAAPSQSKNTQELDLVRGALQMMQGLSSSIFYWDNKESHFRFKTGIYVAYFSQTSLYGILEQFSYAATCLQLVDMMLSKIEKPKSLPPTLRAFASCTRTWLNMMRNYALTEEAKINSSTGGLTPTILGLASSLSRSASLKLLCSGADYLFQIVYGAIAGIYFKVDSGVPATHVSVHILNHLYVKFNEICLLQGGQEDAYKMLLYILVGTLLPYIETLDSWLFQGTLDDPFEEMFFVANKGIAIHDAEFWEKSYQLRPANAMMRKEENWKDFHACPFFIKDIARRIISSGKSFQLIQHTPFSSHSEGSQEFSDSVHNLAGLSLSEAFCISVAALIDHGDHIGEHLWRYENKLPGAIKDIQKPTVDGNSQSHKFWQILLDDTLSQKRNSGSLFTAEKCSGVMQKLPQSYCHENPTVTVCQSILKEIPDAWSSLNISQAFCLPPLNDESLREAISNDDGRSSIAKGTDYTSGFHFGDGEYLRFLEDAKTLETLLPFPTLLPRFGEDLQISEILPFHNNSTVSSKILSWIQNFETKTNLLPSVILQECLIFYIKKQADYIGRNILRKLLHDWRLLDELGVLRAVYLLGSGDLMQHFLSVIFNKLDKGVPLDDDFELNTILQESISNSADNVVLSSADRLVVSVAKNPGSSEDKPQSPSASVTTPRKVRGQSSGMDALDPLKFTYKVSWPHELIVNSEALRKYNQVMIFLLKVKRAKYVLEKSRKWMWKNRGSAKSNRHWLLEQKLLHFVNAFHQYVMDRVYHNAWRELCEGVTAAGSLDEAMEAHESYLQSILRQCFVVPDKLGGLIASRISGILGLALELYSVQQTLNGGGGGMPAVRSRCGKEVERIEKQFNECMAFLLRILSVKLNVGQFPHLAALVTRINFNCFYMSAEGGIL</sequence>
<evidence type="ECO:0000256" key="2">
    <source>
        <dbReference type="ARBA" id="ARBA00022490"/>
    </source>
</evidence>
<dbReference type="GO" id="GO:0043015">
    <property type="term" value="F:gamma-tubulin binding"/>
    <property type="evidence" value="ECO:0007669"/>
    <property type="project" value="InterPro"/>
</dbReference>
<dbReference type="GO" id="GO:0051321">
    <property type="term" value="P:meiotic cell cycle"/>
    <property type="evidence" value="ECO:0007669"/>
    <property type="project" value="TreeGrafter"/>
</dbReference>
<gene>
    <name evidence="9" type="ORF">M569_07824</name>
</gene>
<comment type="function">
    <text evidence="5">Component of the gamma-tubulin ring complex (gTuRC) which mediates microtubule nucleation.</text>
</comment>
<evidence type="ECO:0000313" key="10">
    <source>
        <dbReference type="Proteomes" id="UP000015453"/>
    </source>
</evidence>
<dbReference type="InterPro" id="IPR042241">
    <property type="entry name" value="GCP_C_sf"/>
</dbReference>
<dbReference type="InterPro" id="IPR007259">
    <property type="entry name" value="GCP"/>
</dbReference>
<dbReference type="Pfam" id="PF04130">
    <property type="entry name" value="GCP_C_terminal"/>
    <property type="match status" value="1"/>
</dbReference>
<evidence type="ECO:0000256" key="1">
    <source>
        <dbReference type="ARBA" id="ARBA00010337"/>
    </source>
</evidence>
<comment type="similarity">
    <text evidence="1 5">Belongs to the TUBGCP family.</text>
</comment>
<feature type="non-terminal residue" evidence="9">
    <location>
        <position position="907"/>
    </location>
</feature>
<dbReference type="Proteomes" id="UP000015453">
    <property type="component" value="Unassembled WGS sequence"/>
</dbReference>
<accession>S8CQ35</accession>
<keyword evidence="3 5" id="KW-0493">Microtubule</keyword>
<dbReference type="GO" id="GO:0031122">
    <property type="term" value="P:cytoplasmic microtubule organization"/>
    <property type="evidence" value="ECO:0007669"/>
    <property type="project" value="TreeGrafter"/>
</dbReference>
<protein>
    <recommendedName>
        <fullName evidence="5">Gamma-tubulin complex component</fullName>
    </recommendedName>
</protein>
<comment type="subcellular location">
    <subcellularLocation>
        <location evidence="5">Cytoplasm</location>
        <location evidence="5">Cytoskeleton</location>
        <location evidence="5">Microtubule organizing center</location>
    </subcellularLocation>
</comment>
<dbReference type="GO" id="GO:0000278">
    <property type="term" value="P:mitotic cell cycle"/>
    <property type="evidence" value="ECO:0007669"/>
    <property type="project" value="TreeGrafter"/>
</dbReference>
<dbReference type="EMBL" id="AUSU01003384">
    <property type="protein sequence ID" value="EPS66946.1"/>
    <property type="molecule type" value="Genomic_DNA"/>
</dbReference>
<dbReference type="PANTHER" id="PTHR19302">
    <property type="entry name" value="GAMMA TUBULIN COMPLEX PROTEIN"/>
    <property type="match status" value="1"/>
</dbReference>
<proteinExistence type="inferred from homology"/>
<dbReference type="GO" id="GO:0000922">
    <property type="term" value="C:spindle pole"/>
    <property type="evidence" value="ECO:0007669"/>
    <property type="project" value="InterPro"/>
</dbReference>
<evidence type="ECO:0000313" key="9">
    <source>
        <dbReference type="EMBL" id="EPS66946.1"/>
    </source>
</evidence>
<dbReference type="GO" id="GO:0005874">
    <property type="term" value="C:microtubule"/>
    <property type="evidence" value="ECO:0007669"/>
    <property type="project" value="UniProtKB-KW"/>
</dbReference>
<feature type="compositionally biased region" description="Polar residues" evidence="6">
    <location>
        <begin position="665"/>
        <end position="683"/>
    </location>
</feature>